<reference evidence="1" key="1">
    <citation type="submission" date="2020-05" db="EMBL/GenBank/DDBJ databases">
        <title>Complete genome sequence of Pseudomonas sp. Sm006.</title>
        <authorList>
            <person name="Takeuchi K."/>
            <person name="Someya N."/>
        </authorList>
    </citation>
    <scope>NUCLEOTIDE SEQUENCE</scope>
    <source>
        <strain evidence="1">Sm006</strain>
    </source>
</reference>
<accession>A0ABM7LBZ7</accession>
<dbReference type="EMBL" id="AP023081">
    <property type="protein sequence ID" value="BCD87023.1"/>
    <property type="molecule type" value="Genomic_DNA"/>
</dbReference>
<sequence>MTLHDSIVLEIVNGRLNKELRASELLGDERRVELLDGGEKVERYRVGFEFFSESHIATEMANHAEDTGYWVKRGEAPRYRKVERGLYRVLALEEGEELLEDGEAAPLPVSASGHTREERFAHYLAQQPFQIFDRRRRSLHPGQPVQGFTQRLSSYFWPSPSVSYQATEATLNGFIGRARALDANLAANAAAVLVLFQEICDWGGVKLPTQDAALVVHNIDEARKHAASSPAAMSSAWTKLYAIFFPDLYVIYDSRVATALVGIAEAVLDDGELSGFKQQYPALGTVAGRGGSRPRATRSYWKNAYTSWNAQLDANALAAKILTALNQQQGSTHSLRELEAVLFMEGY</sequence>
<protein>
    <submittedName>
        <fullName evidence="1">Uncharacterized protein</fullName>
    </submittedName>
</protein>
<evidence type="ECO:0000313" key="2">
    <source>
        <dbReference type="Proteomes" id="UP001064896"/>
    </source>
</evidence>
<organism evidence="1 2">
    <name type="scientific">Pseudomonas solani</name>
    <dbReference type="NCBI Taxonomy" id="2731552"/>
    <lineage>
        <taxon>Bacteria</taxon>
        <taxon>Pseudomonadati</taxon>
        <taxon>Pseudomonadota</taxon>
        <taxon>Gammaproteobacteria</taxon>
        <taxon>Pseudomonadales</taxon>
        <taxon>Pseudomonadaceae</taxon>
        <taxon>Pseudomonas</taxon>
    </lineage>
</organism>
<evidence type="ECO:0000313" key="1">
    <source>
        <dbReference type="EMBL" id="BCD87023.1"/>
    </source>
</evidence>
<dbReference type="RefSeq" id="WP_184491943.1">
    <property type="nucleotide sequence ID" value="NZ_AP023081.1"/>
</dbReference>
<name>A0ABM7LBZ7_9PSED</name>
<dbReference type="Proteomes" id="UP001064896">
    <property type="component" value="Chromosome"/>
</dbReference>
<proteinExistence type="predicted"/>
<keyword evidence="2" id="KW-1185">Reference proteome</keyword>
<gene>
    <name evidence="1" type="ORF">PSm6_34300</name>
</gene>